<feature type="compositionally biased region" description="Low complexity" evidence="1">
    <location>
        <begin position="46"/>
        <end position="57"/>
    </location>
</feature>
<evidence type="ECO:0000256" key="1">
    <source>
        <dbReference type="SAM" id="MobiDB-lite"/>
    </source>
</evidence>
<organism evidence="3 4">
    <name type="scientific">Holothuria leucospilota</name>
    <name type="common">Black long sea cucumber</name>
    <name type="synonym">Mertensiothuria leucospilota</name>
    <dbReference type="NCBI Taxonomy" id="206669"/>
    <lineage>
        <taxon>Eukaryota</taxon>
        <taxon>Metazoa</taxon>
        <taxon>Echinodermata</taxon>
        <taxon>Eleutherozoa</taxon>
        <taxon>Echinozoa</taxon>
        <taxon>Holothuroidea</taxon>
        <taxon>Aspidochirotacea</taxon>
        <taxon>Aspidochirotida</taxon>
        <taxon>Holothuriidae</taxon>
        <taxon>Holothuria</taxon>
    </lineage>
</organism>
<feature type="signal peptide" evidence="2">
    <location>
        <begin position="1"/>
        <end position="19"/>
    </location>
</feature>
<evidence type="ECO:0000313" key="3">
    <source>
        <dbReference type="EMBL" id="KAJ8048116.1"/>
    </source>
</evidence>
<feature type="region of interest" description="Disordered" evidence="1">
    <location>
        <begin position="38"/>
        <end position="68"/>
    </location>
</feature>
<feature type="chain" id="PRO_5040297270" evidence="2">
    <location>
        <begin position="20"/>
        <end position="68"/>
    </location>
</feature>
<reference evidence="3" key="1">
    <citation type="submission" date="2021-10" db="EMBL/GenBank/DDBJ databases">
        <title>Tropical sea cucumber genome reveals ecological adaptation and Cuvierian tubules defense mechanism.</title>
        <authorList>
            <person name="Chen T."/>
        </authorList>
    </citation>
    <scope>NUCLEOTIDE SEQUENCE</scope>
    <source>
        <strain evidence="3">Nanhai2018</strain>
        <tissue evidence="3">Muscle</tissue>
    </source>
</reference>
<protein>
    <submittedName>
        <fullName evidence="3">Uncharacterized protein</fullName>
    </submittedName>
</protein>
<evidence type="ECO:0000313" key="4">
    <source>
        <dbReference type="Proteomes" id="UP001152320"/>
    </source>
</evidence>
<dbReference type="EMBL" id="JAIZAY010000001">
    <property type="protein sequence ID" value="KAJ8048116.1"/>
    <property type="molecule type" value="Genomic_DNA"/>
</dbReference>
<keyword evidence="2" id="KW-0732">Signal</keyword>
<comment type="caution">
    <text evidence="3">The sequence shown here is derived from an EMBL/GenBank/DDBJ whole genome shotgun (WGS) entry which is preliminary data.</text>
</comment>
<proteinExistence type="predicted"/>
<gene>
    <name evidence="3" type="ORF">HOLleu_00291</name>
</gene>
<dbReference type="Proteomes" id="UP001152320">
    <property type="component" value="Chromosome 1"/>
</dbReference>
<dbReference type="AlphaFoldDB" id="A0A9Q1CMQ6"/>
<sequence length="68" mass="7652">MKTAFVLILVAALLAVSYQLEIDETKLEAIRSLVDSLDTESRRMANSKNNNEYSNNNKNEDIENSFVG</sequence>
<evidence type="ECO:0000256" key="2">
    <source>
        <dbReference type="SAM" id="SignalP"/>
    </source>
</evidence>
<accession>A0A9Q1CMQ6</accession>
<keyword evidence="4" id="KW-1185">Reference proteome</keyword>
<name>A0A9Q1CMQ6_HOLLE</name>